<evidence type="ECO:0000256" key="6">
    <source>
        <dbReference type="SAM" id="Phobius"/>
    </source>
</evidence>
<dbReference type="GO" id="GO:0005886">
    <property type="term" value="C:plasma membrane"/>
    <property type="evidence" value="ECO:0007669"/>
    <property type="project" value="UniProtKB-SubCell"/>
</dbReference>
<sequence>MRTGAALEVTPKEELPAPPPLTGRKRWRWVPGVLLLAAFLLFVLQRPSEERQLGQLFLQARPAWLLVALGLQVSTYVITAFLWKRVLMRTGLHPPVFALARLALMKLAFDQLVPSGGIGGSLVVARGLRKRGASAGAAAASVLVATLSLYAAQALALGLSILFLWSRHQVTELVRWLVIAFAAVLAIVPVALLLLTRPRKQPLGPWTRRVPGLEALLRALAEVPPGLLRNPRLLAEATLCTLGVFLLDAGTLAATLRAIGQSIPLDSAMVSYLIASVAETVSILPGGVGTFEPAAVGMLSLFHVPVEAALAGVLLLRGFTLWLPLPVGLLLLKWNGTPKQQTG</sequence>
<dbReference type="Proteomes" id="UP000182719">
    <property type="component" value="Unassembled WGS sequence"/>
</dbReference>
<gene>
    <name evidence="7" type="ORF">SAMN05444354_109252</name>
</gene>
<protein>
    <submittedName>
        <fullName evidence="7">Mg2+-importing ATPase</fullName>
    </submittedName>
</protein>
<feature type="transmembrane region" description="Helical" evidence="6">
    <location>
        <begin position="308"/>
        <end position="332"/>
    </location>
</feature>
<keyword evidence="5 6" id="KW-0472">Membrane</keyword>
<evidence type="ECO:0000313" key="7">
    <source>
        <dbReference type="EMBL" id="SEL90400.1"/>
    </source>
</evidence>
<keyword evidence="2" id="KW-1003">Cell membrane</keyword>
<evidence type="ECO:0000313" key="8">
    <source>
        <dbReference type="Proteomes" id="UP000182719"/>
    </source>
</evidence>
<reference evidence="8" key="1">
    <citation type="submission" date="2016-10" db="EMBL/GenBank/DDBJ databases">
        <authorList>
            <person name="Varghese N."/>
            <person name="Submissions S."/>
        </authorList>
    </citation>
    <scope>NUCLEOTIDE SEQUENCE [LARGE SCALE GENOMIC DNA]</scope>
    <source>
        <strain evidence="8">DSM 17044</strain>
    </source>
</reference>
<organism evidence="7 8">
    <name type="scientific">Stigmatella aurantiaca</name>
    <dbReference type="NCBI Taxonomy" id="41"/>
    <lineage>
        <taxon>Bacteria</taxon>
        <taxon>Pseudomonadati</taxon>
        <taxon>Myxococcota</taxon>
        <taxon>Myxococcia</taxon>
        <taxon>Myxococcales</taxon>
        <taxon>Cystobacterineae</taxon>
        <taxon>Archangiaceae</taxon>
        <taxon>Stigmatella</taxon>
    </lineage>
</organism>
<feature type="transmembrane region" description="Helical" evidence="6">
    <location>
        <begin position="176"/>
        <end position="195"/>
    </location>
</feature>
<proteinExistence type="predicted"/>
<feature type="transmembrane region" description="Helical" evidence="6">
    <location>
        <begin position="64"/>
        <end position="83"/>
    </location>
</feature>
<feature type="transmembrane region" description="Helical" evidence="6">
    <location>
        <begin position="27"/>
        <end position="44"/>
    </location>
</feature>
<comment type="subcellular location">
    <subcellularLocation>
        <location evidence="1">Cell membrane</location>
        <topology evidence="1">Multi-pass membrane protein</topology>
    </subcellularLocation>
</comment>
<evidence type="ECO:0000256" key="3">
    <source>
        <dbReference type="ARBA" id="ARBA00022692"/>
    </source>
</evidence>
<dbReference type="PANTHER" id="PTHR39087:SF2">
    <property type="entry name" value="UPF0104 MEMBRANE PROTEIN MJ1595"/>
    <property type="match status" value="1"/>
</dbReference>
<name>A0A1H7TZZ9_STIAU</name>
<feature type="transmembrane region" description="Helical" evidence="6">
    <location>
        <begin position="137"/>
        <end position="164"/>
    </location>
</feature>
<dbReference type="AlphaFoldDB" id="A0A1H7TZZ9"/>
<dbReference type="OrthoDB" id="9814270at2"/>
<dbReference type="InterPro" id="IPR022791">
    <property type="entry name" value="L-PG_synthase/AglD"/>
</dbReference>
<evidence type="ECO:0000256" key="5">
    <source>
        <dbReference type="ARBA" id="ARBA00023136"/>
    </source>
</evidence>
<evidence type="ECO:0000256" key="4">
    <source>
        <dbReference type="ARBA" id="ARBA00022989"/>
    </source>
</evidence>
<keyword evidence="8" id="KW-1185">Reference proteome</keyword>
<feature type="transmembrane region" description="Helical" evidence="6">
    <location>
        <begin position="269"/>
        <end position="288"/>
    </location>
</feature>
<dbReference type="EMBL" id="FOAP01000009">
    <property type="protein sequence ID" value="SEL90400.1"/>
    <property type="molecule type" value="Genomic_DNA"/>
</dbReference>
<evidence type="ECO:0000256" key="1">
    <source>
        <dbReference type="ARBA" id="ARBA00004651"/>
    </source>
</evidence>
<keyword evidence="4 6" id="KW-1133">Transmembrane helix</keyword>
<evidence type="ECO:0000256" key="2">
    <source>
        <dbReference type="ARBA" id="ARBA00022475"/>
    </source>
</evidence>
<dbReference type="RefSeq" id="WP_075007920.1">
    <property type="nucleotide sequence ID" value="NZ_FOAP01000009.1"/>
</dbReference>
<dbReference type="PANTHER" id="PTHR39087">
    <property type="entry name" value="UPF0104 MEMBRANE PROTEIN MJ1595"/>
    <property type="match status" value="1"/>
</dbReference>
<keyword evidence="3 6" id="KW-0812">Transmembrane</keyword>
<dbReference type="Pfam" id="PF03706">
    <property type="entry name" value="LPG_synthase_TM"/>
    <property type="match status" value="1"/>
</dbReference>
<accession>A0A1H7TZZ9</accession>